<keyword evidence="2" id="KW-1185">Reference proteome</keyword>
<evidence type="ECO:0000313" key="1">
    <source>
        <dbReference type="EMBL" id="BAU76156.1"/>
    </source>
</evidence>
<organism evidence="1 2">
    <name type="scientific">Metapseudomonas furukawaii</name>
    <name type="common">Pseudomonas furukawaii</name>
    <dbReference type="NCBI Taxonomy" id="1149133"/>
    <lineage>
        <taxon>Bacteria</taxon>
        <taxon>Pseudomonadati</taxon>
        <taxon>Pseudomonadota</taxon>
        <taxon>Gammaproteobacteria</taxon>
        <taxon>Pseudomonadales</taxon>
        <taxon>Pseudomonadaceae</taxon>
        <taxon>Metapseudomonas</taxon>
    </lineage>
</organism>
<dbReference type="Proteomes" id="UP000218554">
    <property type="component" value="Chromosome"/>
</dbReference>
<reference evidence="1 2" key="2">
    <citation type="journal article" date="2017" name="Int. J. Syst. Evol. Microbiol.">
        <title>Pseudomonas furukawaii sp. nov., a polychlorinated biphenyl-degrading bacterium isolated from biphenyl-contaminated soil in Japan.</title>
        <authorList>
            <person name="Kimura N."/>
            <person name="Watanabe T."/>
            <person name="Suenaga H."/>
            <person name="Fujihara H."/>
            <person name="Futagami T."/>
            <person name="Goto M."/>
            <person name="Hanada S."/>
            <person name="Hirose J."/>
        </authorList>
    </citation>
    <scope>NUCLEOTIDE SEQUENCE [LARGE SCALE GENOMIC DNA]</scope>
    <source>
        <strain evidence="2">DSM 10086 / NBRC 110670 / KF707</strain>
    </source>
</reference>
<evidence type="ECO:0000313" key="2">
    <source>
        <dbReference type="Proteomes" id="UP000218554"/>
    </source>
</evidence>
<accession>A0AAD1C2F8</accession>
<name>A0AAD1C2F8_METFU</name>
<dbReference type="AlphaFoldDB" id="A0AAD1C2F8"/>
<reference evidence="2" key="1">
    <citation type="submission" date="2015-05" db="EMBL/GenBank/DDBJ databases">
        <title>Draft genome sequencing of a biphenyl-degrading bacterium, Pseudomonas balearica KF707 (=NBRC110670).</title>
        <authorList>
            <person name="Kimura N."/>
            <person name="Hirose J."/>
            <person name="Watanabe T."/>
            <person name="Suenaga H."/>
            <person name="Fujihara H."/>
            <person name="Noguchi M."/>
            <person name="Hashimoto M."/>
            <person name="Shimodaira J."/>
            <person name="Tsuchikane K."/>
            <person name="Hosoyama A."/>
            <person name="Yamazoe A."/>
            <person name="Fujita N."/>
            <person name="Furukawa K."/>
        </authorList>
    </citation>
    <scope>NUCLEOTIDE SEQUENCE [LARGE SCALE GENOMIC DNA]</scope>
    <source>
        <strain evidence="2">DSM 10086 / NBRC 110670 / KF707</strain>
    </source>
</reference>
<dbReference type="RefSeq" id="WP_004421213.1">
    <property type="nucleotide sequence ID" value="NZ_AJMR01000099.1"/>
</dbReference>
<protein>
    <submittedName>
        <fullName evidence="1">Uncharacterized protein</fullName>
    </submittedName>
</protein>
<dbReference type="KEGG" id="pfuw:KF707C_44680"/>
<sequence>MQEATIIKLLAGALVITLVIWPLIATRLAATARANGFDDGHTIARNAAQQRIDLLNVDLATLAEKRAAERYAHVHERDRIAQELRDQYGAERDRLIEDADRRIATYARRANPFTEQDLATLADTNKCLTLACNTYAGLQAWDAHTAAATQQTAIRAMHERLKQALAEQGTSPVEASPPALVKSYLVHGPMACGKTRNARAIADTLGLTEILDDWQPGMPVPAFNTLVLTNSDGPFPPFKRRILSFDEAMQRVEAQRMEVAA</sequence>
<gene>
    <name evidence="1" type="ORF">KF707C_44680</name>
</gene>
<dbReference type="EMBL" id="AP014862">
    <property type="protein sequence ID" value="BAU76156.1"/>
    <property type="molecule type" value="Genomic_DNA"/>
</dbReference>
<proteinExistence type="predicted"/>